<feature type="compositionally biased region" description="Polar residues" evidence="1">
    <location>
        <begin position="779"/>
        <end position="792"/>
    </location>
</feature>
<dbReference type="EMBL" id="BABT02000220">
    <property type="protein sequence ID" value="GAA99180.1"/>
    <property type="molecule type" value="Genomic_DNA"/>
</dbReference>
<feature type="region of interest" description="Disordered" evidence="1">
    <location>
        <begin position="217"/>
        <end position="284"/>
    </location>
</feature>
<dbReference type="Proteomes" id="UP000009131">
    <property type="component" value="Unassembled WGS sequence"/>
</dbReference>
<evidence type="ECO:0000256" key="1">
    <source>
        <dbReference type="SAM" id="MobiDB-lite"/>
    </source>
</evidence>
<evidence type="ECO:0000313" key="4">
    <source>
        <dbReference type="Proteomes" id="UP000009131"/>
    </source>
</evidence>
<gene>
    <name evidence="3" type="primary">Mo05872</name>
    <name evidence="3" type="ORF">E5Q_05872</name>
</gene>
<feature type="region of interest" description="Disordered" evidence="1">
    <location>
        <begin position="53"/>
        <end position="141"/>
    </location>
</feature>
<dbReference type="RefSeq" id="XP_014568426.1">
    <property type="nucleotide sequence ID" value="XM_014712940.1"/>
</dbReference>
<keyword evidence="4" id="KW-1185">Reference proteome</keyword>
<dbReference type="PROSITE" id="PS00028">
    <property type="entry name" value="ZINC_FINGER_C2H2_1"/>
    <property type="match status" value="1"/>
</dbReference>
<accession>G7E961</accession>
<feature type="region of interest" description="Disordered" evidence="1">
    <location>
        <begin position="328"/>
        <end position="376"/>
    </location>
</feature>
<proteinExistence type="predicted"/>
<reference evidence="3 4" key="1">
    <citation type="journal article" date="2011" name="J. Gen. Appl. Microbiol.">
        <title>Draft genome sequencing of the enigmatic basidiomycete Mixia osmundae.</title>
        <authorList>
            <person name="Nishida H."/>
            <person name="Nagatsuka Y."/>
            <person name="Sugiyama J."/>
        </authorList>
    </citation>
    <scope>NUCLEOTIDE SEQUENCE [LARGE SCALE GENOMIC DNA]</scope>
    <source>
        <strain evidence="4">CBS 9802 / IAM 14324 / JCM 22182 / KY 12970</strain>
    </source>
</reference>
<sequence length="1164" mass="123089">MVADGSAAAAGGALGAAESPRAPGKFVCHWGTCQETCSSIDELKLHWRGHFSRKTKTEARSSLESPVEPSSSRIALQGAERTTDESPGHFSSEGPAIKRARWHSPSEVAQESHQAVAESRVTQTTTPESSEGSNENGYMPNGISQLAQVSASQDVQTQMLLALLAKHQESVEPQESPLALSWLPQGCPAIPLASPSAIDDANTPALERGQNGLHVLSPAKPATDAPTPEHGRTSSASVAQESIPPTVAASASAVNGTADAARDNSALPDLSGDSPSDAVQQPACPGENDVAKIVIGEAPSRTVNEIDSRSLQPRARALWPRPRPSALLSAGAASRETSASLGKQHGDVDGQKLTVADNSSPDPAQRLPTPESPVLLKTAPMPATADVSAAKPTRIEVTARCDQPSSQATVTATVPVATAPKPPQASANGVVDITSSPPQPPSRTHRSPSVEVISTVSPQKAVLAALAHHGFAYLAEYKAIVCAKCRHAVDPRDIVLHYETTHSDSKRLKTRVSKLLKPDIDVLDAVIPERIALKHDIPELPYLRPAQPAYLCNGCGLLVTSVWSAKRHGPSCSTSRHSGTQPHEAFRDVHVQSFLTNGGRLFVVDPSSTDQGVKELHVPACKVFDTLPSISTPLSQAAVPALTITTTSAAVADSGAIHAPTSASPGLKSQTGSPASLRTDLPSPRFGPGKPIGRQRISTAPSPVSDENVVLVTSAQAASLLSPLSVPGTIQSRVSAGPSTQLRDSAPAVQRQPWARISPSSTAVSRAREQQAGAAMVISKSSAGSRAASTENQQRREGDTSSSSSIPPSHHASPSRSALTFPTALSSAGQTLPLVPWQAEVALPQADARSMLQQLEAAQRERDAHLSAAMLAQKRYNDALATLALMERQSQASPAQSAPAIDANSLGLSNGYIDEQNVDLVLADLNRQPQRPERARFREIDANKAASIPDSVIELDNLQAIAGIPDNIIRWDGTHNVLVCVACEELLQLQHVHDHIARNHLTELANAGLDVKPGQGGDLAKRIRDSIMPSLMCLRPPPVLEPSNQVAIHPEIDKFIFPIVGGIRAYHVRCDSYLVCTTPVTRIGQPAQGACGRLLWNAEFADRAKQGCRQAGHRQRLRRVHAPDGFFVQFYNFAGNPGIARPLLVRPSQICVDAARRTLVGAHV</sequence>
<feature type="region of interest" description="Disordered" evidence="1">
    <location>
        <begin position="657"/>
        <end position="704"/>
    </location>
</feature>
<comment type="caution">
    <text evidence="3">The sequence shown here is derived from an EMBL/GenBank/DDBJ whole genome shotgun (WGS) entry which is preliminary data.</text>
</comment>
<name>G7E961_MIXOS</name>
<feature type="compositionally biased region" description="Low complexity" evidence="1">
    <location>
        <begin position="1"/>
        <end position="17"/>
    </location>
</feature>
<feature type="region of interest" description="Disordered" evidence="1">
    <location>
        <begin position="735"/>
        <end position="819"/>
    </location>
</feature>
<feature type="compositionally biased region" description="Polar residues" evidence="1">
    <location>
        <begin position="120"/>
        <end position="141"/>
    </location>
</feature>
<reference evidence="3 4" key="2">
    <citation type="journal article" date="2012" name="Open Biol.">
        <title>Characteristics of nucleosomes and linker DNA regions on the genome of the basidiomycete Mixia osmundae revealed by mono- and dinucleosome mapping.</title>
        <authorList>
            <person name="Nishida H."/>
            <person name="Kondo S."/>
            <person name="Matsumoto T."/>
            <person name="Suzuki Y."/>
            <person name="Yoshikawa H."/>
            <person name="Taylor T.D."/>
            <person name="Sugiyama J."/>
        </authorList>
    </citation>
    <scope>NUCLEOTIDE SEQUENCE [LARGE SCALE GENOMIC DNA]</scope>
    <source>
        <strain evidence="4">CBS 9802 / IAM 14324 / JCM 22182 / KY 12970</strain>
    </source>
</reference>
<dbReference type="InterPro" id="IPR013087">
    <property type="entry name" value="Znf_C2H2_type"/>
</dbReference>
<feature type="compositionally biased region" description="Polar residues" evidence="1">
    <location>
        <begin position="661"/>
        <end position="676"/>
    </location>
</feature>
<dbReference type="HOGENOM" id="CLU_274852_0_0_1"/>
<organism evidence="3 4">
    <name type="scientific">Mixia osmundae (strain CBS 9802 / IAM 14324 / JCM 22182 / KY 12970)</name>
    <dbReference type="NCBI Taxonomy" id="764103"/>
    <lineage>
        <taxon>Eukaryota</taxon>
        <taxon>Fungi</taxon>
        <taxon>Dikarya</taxon>
        <taxon>Basidiomycota</taxon>
        <taxon>Pucciniomycotina</taxon>
        <taxon>Mixiomycetes</taxon>
        <taxon>Mixiales</taxon>
        <taxon>Mixiaceae</taxon>
        <taxon>Mixia</taxon>
    </lineage>
</organism>
<feature type="compositionally biased region" description="Low complexity" evidence="1">
    <location>
        <begin position="62"/>
        <end position="72"/>
    </location>
</feature>
<dbReference type="InParanoid" id="G7E961"/>
<protein>
    <recommendedName>
        <fullName evidence="2">C2H2-type domain-containing protein</fullName>
    </recommendedName>
</protein>
<feature type="compositionally biased region" description="Low complexity" evidence="1">
    <location>
        <begin position="801"/>
        <end position="818"/>
    </location>
</feature>
<feature type="domain" description="C2H2-type" evidence="2">
    <location>
        <begin position="28"/>
        <end position="50"/>
    </location>
</feature>
<feature type="region of interest" description="Disordered" evidence="1">
    <location>
        <begin position="1"/>
        <end position="21"/>
    </location>
</feature>
<evidence type="ECO:0000313" key="3">
    <source>
        <dbReference type="EMBL" id="GAA99180.1"/>
    </source>
</evidence>
<evidence type="ECO:0000259" key="2">
    <source>
        <dbReference type="PROSITE" id="PS00028"/>
    </source>
</evidence>
<dbReference type="AlphaFoldDB" id="G7E961"/>